<reference evidence="1" key="1">
    <citation type="journal article" date="2017" name="Nature">
        <title>The sunflower genome provides insights into oil metabolism, flowering and Asterid evolution.</title>
        <authorList>
            <person name="Badouin H."/>
            <person name="Gouzy J."/>
            <person name="Grassa C.J."/>
            <person name="Murat F."/>
            <person name="Staton S.E."/>
            <person name="Cottret L."/>
            <person name="Lelandais-Briere C."/>
            <person name="Owens G.L."/>
            <person name="Carrere S."/>
            <person name="Mayjonade B."/>
            <person name="Legrand L."/>
            <person name="Gill N."/>
            <person name="Kane N.C."/>
            <person name="Bowers J.E."/>
            <person name="Hubner S."/>
            <person name="Bellec A."/>
            <person name="Berard A."/>
            <person name="Berges H."/>
            <person name="Blanchet N."/>
            <person name="Boniface M.C."/>
            <person name="Brunel D."/>
            <person name="Catrice O."/>
            <person name="Chaidir N."/>
            <person name="Claudel C."/>
            <person name="Donnadieu C."/>
            <person name="Faraut T."/>
            <person name="Fievet G."/>
            <person name="Helmstetter N."/>
            <person name="King M."/>
            <person name="Knapp S.J."/>
            <person name="Lai Z."/>
            <person name="Le Paslier M.C."/>
            <person name="Lippi Y."/>
            <person name="Lorenzon L."/>
            <person name="Mandel J.R."/>
            <person name="Marage G."/>
            <person name="Marchand G."/>
            <person name="Marquand E."/>
            <person name="Bret-Mestries E."/>
            <person name="Morien E."/>
            <person name="Nambeesan S."/>
            <person name="Nguyen T."/>
            <person name="Pegot-Espagnet P."/>
            <person name="Pouilly N."/>
            <person name="Raftis F."/>
            <person name="Sallet E."/>
            <person name="Schiex T."/>
            <person name="Thomas J."/>
            <person name="Vandecasteele C."/>
            <person name="Vares D."/>
            <person name="Vear F."/>
            <person name="Vautrin S."/>
            <person name="Crespi M."/>
            <person name="Mangin B."/>
            <person name="Burke J.M."/>
            <person name="Salse J."/>
            <person name="Munos S."/>
            <person name="Vincourt P."/>
            <person name="Rieseberg L.H."/>
            <person name="Langlade N.B."/>
        </authorList>
    </citation>
    <scope>NUCLEOTIDE SEQUENCE</scope>
    <source>
        <tissue evidence="1">Leaves</tissue>
    </source>
</reference>
<comment type="caution">
    <text evidence="1">The sequence shown here is derived from an EMBL/GenBank/DDBJ whole genome shotgun (WGS) entry which is preliminary data.</text>
</comment>
<sequence>MIPSRFMLPPRFSDPTRIAIWWAILAPELTPAKNTCPRSAYSLSHDSGPFPSTCCAAHLIASHESS</sequence>
<keyword evidence="2" id="KW-1185">Reference proteome</keyword>
<name>A0A9K3JCI8_HELAN</name>
<gene>
    <name evidence="1" type="ORF">HanXRQr2_Chr04g0191931</name>
</gene>
<evidence type="ECO:0000313" key="2">
    <source>
        <dbReference type="Proteomes" id="UP000215914"/>
    </source>
</evidence>
<accession>A0A9K3JCI8</accession>
<dbReference type="Proteomes" id="UP000215914">
    <property type="component" value="Unassembled WGS sequence"/>
</dbReference>
<evidence type="ECO:0000313" key="1">
    <source>
        <dbReference type="EMBL" id="KAF5812379.1"/>
    </source>
</evidence>
<dbReference type="EMBL" id="MNCJ02000319">
    <property type="protein sequence ID" value="KAF5812379.1"/>
    <property type="molecule type" value="Genomic_DNA"/>
</dbReference>
<dbReference type="AlphaFoldDB" id="A0A9K3JCI8"/>
<organism evidence="1 2">
    <name type="scientific">Helianthus annuus</name>
    <name type="common">Common sunflower</name>
    <dbReference type="NCBI Taxonomy" id="4232"/>
    <lineage>
        <taxon>Eukaryota</taxon>
        <taxon>Viridiplantae</taxon>
        <taxon>Streptophyta</taxon>
        <taxon>Embryophyta</taxon>
        <taxon>Tracheophyta</taxon>
        <taxon>Spermatophyta</taxon>
        <taxon>Magnoliopsida</taxon>
        <taxon>eudicotyledons</taxon>
        <taxon>Gunneridae</taxon>
        <taxon>Pentapetalae</taxon>
        <taxon>asterids</taxon>
        <taxon>campanulids</taxon>
        <taxon>Asterales</taxon>
        <taxon>Asteraceae</taxon>
        <taxon>Asteroideae</taxon>
        <taxon>Heliantheae alliance</taxon>
        <taxon>Heliantheae</taxon>
        <taxon>Helianthus</taxon>
    </lineage>
</organism>
<proteinExistence type="predicted"/>
<dbReference type="Gramene" id="mRNA:HanXRQr2_Chr04g0191931">
    <property type="protein sequence ID" value="CDS:HanXRQr2_Chr04g0191931.1"/>
    <property type="gene ID" value="HanXRQr2_Chr04g0191931"/>
</dbReference>
<reference evidence="1" key="2">
    <citation type="submission" date="2020-06" db="EMBL/GenBank/DDBJ databases">
        <title>Helianthus annuus Genome sequencing and assembly Release 2.</title>
        <authorList>
            <person name="Gouzy J."/>
            <person name="Langlade N."/>
            <person name="Munos S."/>
        </authorList>
    </citation>
    <scope>NUCLEOTIDE SEQUENCE</scope>
    <source>
        <tissue evidence="1">Leaves</tissue>
    </source>
</reference>
<protein>
    <submittedName>
        <fullName evidence="1">Uncharacterized protein</fullName>
    </submittedName>
</protein>